<evidence type="ECO:0000313" key="2">
    <source>
        <dbReference type="Proteomes" id="UP000593573"/>
    </source>
</evidence>
<dbReference type="AlphaFoldDB" id="A0A7J8VCJ1"/>
<dbReference type="EMBL" id="JABFAB010000009">
    <property type="protein sequence ID" value="MBA0660536.1"/>
    <property type="molecule type" value="Genomic_DNA"/>
</dbReference>
<sequence length="46" mass="5409">MAAFNKSNMKLCLTFSSSVDFIGMEQTCVRELKRHHRWLILILLAR</sequence>
<keyword evidence="2" id="KW-1185">Reference proteome</keyword>
<comment type="caution">
    <text evidence="1">The sequence shown here is derived from an EMBL/GenBank/DDBJ whole genome shotgun (WGS) entry which is preliminary data.</text>
</comment>
<proteinExistence type="predicted"/>
<gene>
    <name evidence="1" type="ORF">Goklo_012544</name>
</gene>
<dbReference type="Proteomes" id="UP000593573">
    <property type="component" value="Unassembled WGS sequence"/>
</dbReference>
<protein>
    <submittedName>
        <fullName evidence="1">Uncharacterized protein</fullName>
    </submittedName>
</protein>
<organism evidence="1 2">
    <name type="scientific">Gossypium klotzschianum</name>
    <dbReference type="NCBI Taxonomy" id="34286"/>
    <lineage>
        <taxon>Eukaryota</taxon>
        <taxon>Viridiplantae</taxon>
        <taxon>Streptophyta</taxon>
        <taxon>Embryophyta</taxon>
        <taxon>Tracheophyta</taxon>
        <taxon>Spermatophyta</taxon>
        <taxon>Magnoliopsida</taxon>
        <taxon>eudicotyledons</taxon>
        <taxon>Gunneridae</taxon>
        <taxon>Pentapetalae</taxon>
        <taxon>rosids</taxon>
        <taxon>malvids</taxon>
        <taxon>Malvales</taxon>
        <taxon>Malvaceae</taxon>
        <taxon>Malvoideae</taxon>
        <taxon>Gossypium</taxon>
    </lineage>
</organism>
<accession>A0A7J8VCJ1</accession>
<name>A0A7J8VCJ1_9ROSI</name>
<evidence type="ECO:0000313" key="1">
    <source>
        <dbReference type="EMBL" id="MBA0660536.1"/>
    </source>
</evidence>
<reference evidence="1 2" key="1">
    <citation type="journal article" date="2019" name="Genome Biol. Evol.">
        <title>Insights into the evolution of the New World diploid cottons (Gossypium, subgenus Houzingenia) based on genome sequencing.</title>
        <authorList>
            <person name="Grover C.E."/>
            <person name="Arick M.A. 2nd"/>
            <person name="Thrash A."/>
            <person name="Conover J.L."/>
            <person name="Sanders W.S."/>
            <person name="Peterson D.G."/>
            <person name="Frelichowski J.E."/>
            <person name="Scheffler J.A."/>
            <person name="Scheffler B.E."/>
            <person name="Wendel J.F."/>
        </authorList>
    </citation>
    <scope>NUCLEOTIDE SEQUENCE [LARGE SCALE GENOMIC DNA]</scope>
    <source>
        <strain evidence="1">57</strain>
        <tissue evidence="1">Leaf</tissue>
    </source>
</reference>